<feature type="transmembrane region" description="Helical" evidence="6">
    <location>
        <begin position="381"/>
        <end position="401"/>
    </location>
</feature>
<feature type="transmembrane region" description="Helical" evidence="6">
    <location>
        <begin position="355"/>
        <end position="375"/>
    </location>
</feature>
<feature type="transmembrane region" description="Helical" evidence="6">
    <location>
        <begin position="209"/>
        <end position="229"/>
    </location>
</feature>
<dbReference type="InterPro" id="IPR002797">
    <property type="entry name" value="Polysacc_synth"/>
</dbReference>
<evidence type="ECO:0000256" key="5">
    <source>
        <dbReference type="ARBA" id="ARBA00023136"/>
    </source>
</evidence>
<dbReference type="GO" id="GO:0005886">
    <property type="term" value="C:plasma membrane"/>
    <property type="evidence" value="ECO:0007669"/>
    <property type="project" value="UniProtKB-SubCell"/>
</dbReference>
<evidence type="ECO:0000256" key="3">
    <source>
        <dbReference type="ARBA" id="ARBA00022692"/>
    </source>
</evidence>
<dbReference type="Proteomes" id="UP001200247">
    <property type="component" value="Unassembled WGS sequence"/>
</dbReference>
<feature type="transmembrane region" description="Helical" evidence="6">
    <location>
        <begin position="289"/>
        <end position="308"/>
    </location>
</feature>
<evidence type="ECO:0000256" key="1">
    <source>
        <dbReference type="ARBA" id="ARBA00004651"/>
    </source>
</evidence>
<keyword evidence="4 6" id="KW-1133">Transmembrane helix</keyword>
<feature type="transmembrane region" description="Helical" evidence="6">
    <location>
        <begin position="148"/>
        <end position="169"/>
    </location>
</feature>
<evidence type="ECO:0000313" key="8">
    <source>
        <dbReference type="Proteomes" id="UP001200247"/>
    </source>
</evidence>
<dbReference type="AlphaFoldDB" id="A0ABD4SU39"/>
<comment type="subcellular location">
    <subcellularLocation>
        <location evidence="1">Cell membrane</location>
        <topology evidence="1">Multi-pass membrane protein</topology>
    </subcellularLocation>
</comment>
<keyword evidence="3 6" id="KW-0812">Transmembrane</keyword>
<dbReference type="PANTHER" id="PTHR30250">
    <property type="entry name" value="PST FAMILY PREDICTED COLANIC ACID TRANSPORTER"/>
    <property type="match status" value="1"/>
</dbReference>
<dbReference type="EMBL" id="JAJAXM010000014">
    <property type="protein sequence ID" value="MCG9026056.1"/>
    <property type="molecule type" value="Genomic_DNA"/>
</dbReference>
<evidence type="ECO:0000256" key="2">
    <source>
        <dbReference type="ARBA" id="ARBA00022475"/>
    </source>
</evidence>
<evidence type="ECO:0000313" key="7">
    <source>
        <dbReference type="EMBL" id="MCG9026056.1"/>
    </source>
</evidence>
<protein>
    <submittedName>
        <fullName evidence="7">Oligosaccharide flippase family protein</fullName>
    </submittedName>
</protein>
<dbReference type="RefSeq" id="WP_239878684.1">
    <property type="nucleotide sequence ID" value="NZ_JAJAXM010000014.1"/>
</dbReference>
<feature type="transmembrane region" description="Helical" evidence="6">
    <location>
        <begin position="320"/>
        <end position="343"/>
    </location>
</feature>
<reference evidence="7 8" key="1">
    <citation type="submission" date="2021-10" db="EMBL/GenBank/DDBJ databases">
        <title>Whole-genome sequencing analysis of Laribacter hongkongensis: virulence gene profiles, carbohydrate-active enzyme prediction, and antimicrobial resistance characterization.</title>
        <authorList>
            <person name="Yuan P."/>
            <person name="Zhan Y."/>
            <person name="Chen D."/>
        </authorList>
    </citation>
    <scope>NUCLEOTIDE SEQUENCE [LARGE SCALE GENOMIC DNA]</scope>
    <source>
        <strain evidence="7 8">W67</strain>
    </source>
</reference>
<keyword evidence="5 6" id="KW-0472">Membrane</keyword>
<feature type="transmembrane region" description="Helical" evidence="6">
    <location>
        <begin position="244"/>
        <end position="268"/>
    </location>
</feature>
<feature type="transmembrane region" description="Helical" evidence="6">
    <location>
        <begin position="40"/>
        <end position="62"/>
    </location>
</feature>
<evidence type="ECO:0000256" key="4">
    <source>
        <dbReference type="ARBA" id="ARBA00022989"/>
    </source>
</evidence>
<feature type="transmembrane region" description="Helical" evidence="6">
    <location>
        <begin position="175"/>
        <end position="197"/>
    </location>
</feature>
<keyword evidence="2" id="KW-1003">Cell membrane</keyword>
<comment type="caution">
    <text evidence="7">The sequence shown here is derived from an EMBL/GenBank/DDBJ whole genome shotgun (WGS) entry which is preliminary data.</text>
</comment>
<proteinExistence type="predicted"/>
<feature type="transmembrane region" description="Helical" evidence="6">
    <location>
        <begin position="74"/>
        <end position="101"/>
    </location>
</feature>
<feature type="transmembrane region" description="Helical" evidence="6">
    <location>
        <begin position="7"/>
        <end position="28"/>
    </location>
</feature>
<dbReference type="InterPro" id="IPR050833">
    <property type="entry name" value="Poly_Biosynth_Transport"/>
</dbReference>
<evidence type="ECO:0000256" key="6">
    <source>
        <dbReference type="SAM" id="Phobius"/>
    </source>
</evidence>
<sequence length="422" mass="45112">MSLLRGAAVYTLSNVASAAVPFLLLPALTHAMGPEEYGQVAMFATLVTIASAVVGLSVHGSVSVRFFDREMKDFSVYVSSCMAVMLASLAGGTLLLLAVLAIAPDLAGVPLPWALGALGVAAANFILQMRLVIWLAQKRALQYAALQVSYAVLNAGLTVSMVLVLQGGAAGRMGAQVLAMALAALGAVASLACSRMLAGRISFAYMKEAARFGAPLVPHLLGTMVLVTFDRFVIRDNLGLADTGIYMVAVQIALAIALVADAINKAFVPWLYEQLELARPEFPRWIVKRTWLCFAAIAVLALLAMLMVEPLVRLVAGEKYLAATTVLPWLIAGQAFGTAYFLVANYIFYSQRTYYLAFASLTAGVCNAALTLLLVPRLGMVGAGISFCCAQTLLFALVWWCSNRVYPMPWLFWRQTCSGCVA</sequence>
<gene>
    <name evidence="7" type="ORF">LH440_09110</name>
</gene>
<feature type="transmembrane region" description="Helical" evidence="6">
    <location>
        <begin position="113"/>
        <end position="136"/>
    </location>
</feature>
<name>A0ABD4SU39_9NEIS</name>
<dbReference type="PANTHER" id="PTHR30250:SF11">
    <property type="entry name" value="O-ANTIGEN TRANSPORTER-RELATED"/>
    <property type="match status" value="1"/>
</dbReference>
<dbReference type="Pfam" id="PF01943">
    <property type="entry name" value="Polysacc_synt"/>
    <property type="match status" value="1"/>
</dbReference>
<accession>A0ABD4SU39</accession>
<organism evidence="7 8">
    <name type="scientific">Laribacter hongkongensis</name>
    <dbReference type="NCBI Taxonomy" id="168471"/>
    <lineage>
        <taxon>Bacteria</taxon>
        <taxon>Pseudomonadati</taxon>
        <taxon>Pseudomonadota</taxon>
        <taxon>Betaproteobacteria</taxon>
        <taxon>Neisseriales</taxon>
        <taxon>Aquaspirillaceae</taxon>
        <taxon>Laribacter</taxon>
    </lineage>
</organism>